<dbReference type="SUPFAM" id="SSF51735">
    <property type="entry name" value="NAD(P)-binding Rossmann-fold domains"/>
    <property type="match status" value="1"/>
</dbReference>
<comment type="caution">
    <text evidence="5">The sequence shown here is derived from an EMBL/GenBank/DDBJ whole genome shotgun (WGS) entry which is preliminary data.</text>
</comment>
<comment type="similarity">
    <text evidence="1">Belongs to the Gfo/Idh/MocA family.</text>
</comment>
<dbReference type="PANTHER" id="PTHR42840:SF3">
    <property type="entry name" value="BINDING ROSSMANN FOLD OXIDOREDUCTASE, PUTATIVE (AFU_ORTHOLOGUE AFUA_2G10240)-RELATED"/>
    <property type="match status" value="1"/>
</dbReference>
<dbReference type="Pfam" id="PF22725">
    <property type="entry name" value="GFO_IDH_MocA_C3"/>
    <property type="match status" value="1"/>
</dbReference>
<keyword evidence="2 5" id="KW-0560">Oxidoreductase</keyword>
<evidence type="ECO:0000313" key="5">
    <source>
        <dbReference type="EMBL" id="MFC6672908.1"/>
    </source>
</evidence>
<evidence type="ECO:0000259" key="4">
    <source>
        <dbReference type="Pfam" id="PF22725"/>
    </source>
</evidence>
<dbReference type="Gene3D" id="3.40.50.720">
    <property type="entry name" value="NAD(P)-binding Rossmann-like Domain"/>
    <property type="match status" value="1"/>
</dbReference>
<dbReference type="Gene3D" id="3.30.360.10">
    <property type="entry name" value="Dihydrodipicolinate Reductase, domain 2"/>
    <property type="match status" value="1"/>
</dbReference>
<proteinExistence type="inferred from homology"/>
<dbReference type="Proteomes" id="UP001596422">
    <property type="component" value="Unassembled WGS sequence"/>
</dbReference>
<keyword evidence="6" id="KW-1185">Reference proteome</keyword>
<dbReference type="Pfam" id="PF01408">
    <property type="entry name" value="GFO_IDH_MocA"/>
    <property type="match status" value="1"/>
</dbReference>
<dbReference type="InterPro" id="IPR000683">
    <property type="entry name" value="Gfo/Idh/MocA-like_OxRdtase_N"/>
</dbReference>
<dbReference type="InterPro" id="IPR036291">
    <property type="entry name" value="NAD(P)-bd_dom_sf"/>
</dbReference>
<feature type="domain" description="Gfo/Idh/MocA-like oxidoreductase N-terminal" evidence="3">
    <location>
        <begin position="2"/>
        <end position="120"/>
    </location>
</feature>
<feature type="domain" description="GFO/IDH/MocA-like oxidoreductase" evidence="4">
    <location>
        <begin position="129"/>
        <end position="248"/>
    </location>
</feature>
<evidence type="ECO:0000313" key="6">
    <source>
        <dbReference type="Proteomes" id="UP001596422"/>
    </source>
</evidence>
<protein>
    <submittedName>
        <fullName evidence="5">Inositol 2-dehydrogenase</fullName>
        <ecNumber evidence="5">1.1.1.18</ecNumber>
    </submittedName>
</protein>
<evidence type="ECO:0000256" key="1">
    <source>
        <dbReference type="ARBA" id="ARBA00010928"/>
    </source>
</evidence>
<gene>
    <name evidence="5" type="primary">iolG</name>
    <name evidence="5" type="ORF">ACFQDL_24595</name>
</gene>
<evidence type="ECO:0000259" key="3">
    <source>
        <dbReference type="Pfam" id="PF01408"/>
    </source>
</evidence>
<dbReference type="InterPro" id="IPR055170">
    <property type="entry name" value="GFO_IDH_MocA-like_dom"/>
</dbReference>
<dbReference type="RefSeq" id="WP_379911316.1">
    <property type="nucleotide sequence ID" value="NZ_JBHSWE010000001.1"/>
</dbReference>
<dbReference type="EC" id="1.1.1.18" evidence="5"/>
<dbReference type="GO" id="GO:0050112">
    <property type="term" value="F:inositol 2-dehydrogenase (NAD+) activity"/>
    <property type="evidence" value="ECO:0007669"/>
    <property type="project" value="UniProtKB-EC"/>
</dbReference>
<dbReference type="NCBIfam" id="TIGR04380">
    <property type="entry name" value="myo_inos_iolG"/>
    <property type="match status" value="1"/>
</dbReference>
<organism evidence="5 6">
    <name type="scientific">Marinobacterium aestuariivivens</name>
    <dbReference type="NCBI Taxonomy" id="1698799"/>
    <lineage>
        <taxon>Bacteria</taxon>
        <taxon>Pseudomonadati</taxon>
        <taxon>Pseudomonadota</taxon>
        <taxon>Gammaproteobacteria</taxon>
        <taxon>Oceanospirillales</taxon>
        <taxon>Oceanospirillaceae</taxon>
        <taxon>Marinobacterium</taxon>
    </lineage>
</organism>
<dbReference type="SUPFAM" id="SSF55347">
    <property type="entry name" value="Glyceraldehyde-3-phosphate dehydrogenase-like, C-terminal domain"/>
    <property type="match status" value="1"/>
</dbReference>
<dbReference type="InterPro" id="IPR030827">
    <property type="entry name" value="Myo_inos_IolG"/>
</dbReference>
<dbReference type="PANTHER" id="PTHR42840">
    <property type="entry name" value="NAD(P)-BINDING ROSSMANN-FOLD SUPERFAMILY PROTEIN-RELATED"/>
    <property type="match status" value="1"/>
</dbReference>
<reference evidence="6" key="1">
    <citation type="journal article" date="2019" name="Int. J. Syst. Evol. Microbiol.">
        <title>The Global Catalogue of Microorganisms (GCM) 10K type strain sequencing project: providing services to taxonomists for standard genome sequencing and annotation.</title>
        <authorList>
            <consortium name="The Broad Institute Genomics Platform"/>
            <consortium name="The Broad Institute Genome Sequencing Center for Infectious Disease"/>
            <person name="Wu L."/>
            <person name="Ma J."/>
        </authorList>
    </citation>
    <scope>NUCLEOTIDE SEQUENCE [LARGE SCALE GENOMIC DNA]</scope>
    <source>
        <strain evidence="6">NBRC 111756</strain>
    </source>
</reference>
<evidence type="ECO:0000256" key="2">
    <source>
        <dbReference type="ARBA" id="ARBA00023002"/>
    </source>
</evidence>
<name>A0ABW2A620_9GAMM</name>
<accession>A0ABW2A620</accession>
<dbReference type="EMBL" id="JBHSWE010000001">
    <property type="protein sequence ID" value="MFC6672908.1"/>
    <property type="molecule type" value="Genomic_DNA"/>
</dbReference>
<sequence>MIRFCLFGSGRMGDLYCQIITRNPNAELVGVINPNLPSAKRLTDKYGGQAFASFDDCLQHSDIDAAIVCSPTNTHLEIISQVSRAGKAILCEKPIDLSLERVDQCIALVEEHRVPFMVGFNRRFDPTIAALRAQVVEGKIGKLNMVLLTSRDPAPPPIEYIERSGGYFCDSTIHDIDLACWITGETPVEVFTSASCLVDEGIGKAGDVDTAMTTLKMPSGVLCHINNSRKAVYGFDQRIEVFGSGGMLQTQNQRDILLSHSTAEATDAKPLLKHFFLERYAQSFEQEIAEFISSLESNIPPSVNQEDGRRALEVALACGQSLREGRAIKL</sequence>